<dbReference type="RefSeq" id="WP_091530942.1">
    <property type="nucleotide sequence ID" value="NZ_FOLT01000011.1"/>
</dbReference>
<dbReference type="InterPro" id="IPR011761">
    <property type="entry name" value="ATP-grasp"/>
</dbReference>
<dbReference type="AlphaFoldDB" id="A0A1I1K812"/>
<dbReference type="EMBL" id="FOLT01000011">
    <property type="protein sequence ID" value="SFC57107.1"/>
    <property type="molecule type" value="Genomic_DNA"/>
</dbReference>
<dbReference type="Pfam" id="PF08443">
    <property type="entry name" value="RimK"/>
    <property type="match status" value="1"/>
</dbReference>
<dbReference type="Proteomes" id="UP000199612">
    <property type="component" value="Unassembled WGS sequence"/>
</dbReference>
<dbReference type="SUPFAM" id="SSF56059">
    <property type="entry name" value="Glutathione synthetase ATP-binding domain-like"/>
    <property type="match status" value="1"/>
</dbReference>
<dbReference type="InterPro" id="IPR013651">
    <property type="entry name" value="ATP-grasp_RimK-type"/>
</dbReference>
<evidence type="ECO:0000256" key="1">
    <source>
        <dbReference type="PROSITE-ProRule" id="PRU00409"/>
    </source>
</evidence>
<dbReference type="PANTHER" id="PTHR21621:SF0">
    <property type="entry name" value="BETA-CITRYLGLUTAMATE SYNTHASE B-RELATED"/>
    <property type="match status" value="1"/>
</dbReference>
<sequence>MVNIEKADLKIIEREEADFELKEGLKSALLEEAAIKRGYKVERLGFDTMILTLEGKDLLFRDMNGPLSSAAMMRIVDDKYRARSLIKRQNITVPESTYLRIHERDKIKAFADQIGYPVVLKPNDLSRGEGVHTNINDERALMEHLDKIAELIGNEYERILIEKQFNGDDYRFFVVDGTVFAASKRARANVTGDGEHTVLELIEEKNRLRAKDRDLKHFLIPTEKNKLGRLYREGRTLETVPDKGETVVIRDESNIASGGDGIDFTDTAHEAFKGIAIRAIQAIPGFHYGGVDIITNDITKEPAKDEYVVTEVEFSPGPMSMSHWEGKQRDMPNPILDFYLKNLDRL</sequence>
<keyword evidence="1" id="KW-0547">Nucleotide-binding</keyword>
<evidence type="ECO:0000313" key="3">
    <source>
        <dbReference type="EMBL" id="SFC57107.1"/>
    </source>
</evidence>
<feature type="domain" description="ATP-grasp" evidence="2">
    <location>
        <begin position="83"/>
        <end position="344"/>
    </location>
</feature>
<dbReference type="GO" id="GO:0005524">
    <property type="term" value="F:ATP binding"/>
    <property type="evidence" value="ECO:0007669"/>
    <property type="project" value="UniProtKB-UniRule"/>
</dbReference>
<dbReference type="InterPro" id="IPR013815">
    <property type="entry name" value="ATP_grasp_subdomain_1"/>
</dbReference>
<accession>A0A1I1K812</accession>
<dbReference type="GO" id="GO:0046872">
    <property type="term" value="F:metal ion binding"/>
    <property type="evidence" value="ECO:0007669"/>
    <property type="project" value="InterPro"/>
</dbReference>
<name>A0A1I1K812_9LACT</name>
<dbReference type="OrthoDB" id="9803907at2"/>
<keyword evidence="3" id="KW-0436">Ligase</keyword>
<dbReference type="Gene3D" id="3.30.1490.20">
    <property type="entry name" value="ATP-grasp fold, A domain"/>
    <property type="match status" value="1"/>
</dbReference>
<protein>
    <submittedName>
        <fullName evidence="3">D-alanine-D-alanine ligase</fullName>
    </submittedName>
</protein>
<evidence type="ECO:0000259" key="2">
    <source>
        <dbReference type="PROSITE" id="PS50975"/>
    </source>
</evidence>
<evidence type="ECO:0000313" key="4">
    <source>
        <dbReference type="Proteomes" id="UP000199612"/>
    </source>
</evidence>
<reference evidence="4" key="1">
    <citation type="submission" date="2016-10" db="EMBL/GenBank/DDBJ databases">
        <authorList>
            <person name="Varghese N."/>
            <person name="Submissions S."/>
        </authorList>
    </citation>
    <scope>NUCLEOTIDE SEQUENCE [LARGE SCALE GENOMIC DNA]</scope>
    <source>
        <strain evidence="4">DSM 23664</strain>
    </source>
</reference>
<keyword evidence="1" id="KW-0067">ATP-binding</keyword>
<keyword evidence="4" id="KW-1185">Reference proteome</keyword>
<dbReference type="GO" id="GO:0005737">
    <property type="term" value="C:cytoplasm"/>
    <property type="evidence" value="ECO:0007669"/>
    <property type="project" value="TreeGrafter"/>
</dbReference>
<organism evidence="3 4">
    <name type="scientific">Alkalibacterium subtropicum</name>
    <dbReference type="NCBI Taxonomy" id="753702"/>
    <lineage>
        <taxon>Bacteria</taxon>
        <taxon>Bacillati</taxon>
        <taxon>Bacillota</taxon>
        <taxon>Bacilli</taxon>
        <taxon>Lactobacillales</taxon>
        <taxon>Carnobacteriaceae</taxon>
        <taxon>Alkalibacterium</taxon>
    </lineage>
</organism>
<proteinExistence type="predicted"/>
<dbReference type="GO" id="GO:0018169">
    <property type="term" value="F:ribosomal S6-glutamic acid ligase activity"/>
    <property type="evidence" value="ECO:0007669"/>
    <property type="project" value="TreeGrafter"/>
</dbReference>
<dbReference type="Gene3D" id="3.30.470.20">
    <property type="entry name" value="ATP-grasp fold, B domain"/>
    <property type="match status" value="1"/>
</dbReference>
<dbReference type="STRING" id="753702.SAMN04488102_11111"/>
<gene>
    <name evidence="3" type="ORF">SAMN04488102_11111</name>
</gene>
<dbReference type="GO" id="GO:0009432">
    <property type="term" value="P:SOS response"/>
    <property type="evidence" value="ECO:0007669"/>
    <property type="project" value="TreeGrafter"/>
</dbReference>
<dbReference type="PANTHER" id="PTHR21621">
    <property type="entry name" value="RIBOSOMAL PROTEIN S6 MODIFICATION PROTEIN"/>
    <property type="match status" value="1"/>
</dbReference>
<dbReference type="PROSITE" id="PS50975">
    <property type="entry name" value="ATP_GRASP"/>
    <property type="match status" value="1"/>
</dbReference>